<dbReference type="PANTHER" id="PTHR24220:SF689">
    <property type="entry name" value="LIPOPROTEIN-RELEASING SYSTEM ATP-BINDING PROTEIN LOLD"/>
    <property type="match status" value="1"/>
</dbReference>
<dbReference type="InterPro" id="IPR017911">
    <property type="entry name" value="MacB-like_ATP-bd"/>
</dbReference>
<dbReference type="EMBL" id="SNXE01000010">
    <property type="protein sequence ID" value="TDP05699.1"/>
    <property type="molecule type" value="Genomic_DNA"/>
</dbReference>
<keyword evidence="7" id="KW-0472">Membrane</keyword>
<evidence type="ECO:0000256" key="2">
    <source>
        <dbReference type="ARBA" id="ARBA00022448"/>
    </source>
</evidence>
<dbReference type="InterPro" id="IPR003439">
    <property type="entry name" value="ABC_transporter-like_ATP-bd"/>
</dbReference>
<dbReference type="SUPFAM" id="SSF52540">
    <property type="entry name" value="P-loop containing nucleoside triphosphate hydrolases"/>
    <property type="match status" value="1"/>
</dbReference>
<evidence type="ECO:0000313" key="9">
    <source>
        <dbReference type="EMBL" id="TDP05699.1"/>
    </source>
</evidence>
<comment type="caution">
    <text evidence="9">The sequence shown here is derived from an EMBL/GenBank/DDBJ whole genome shotgun (WGS) entry which is preliminary data.</text>
</comment>
<dbReference type="Gene3D" id="3.40.50.300">
    <property type="entry name" value="P-loop containing nucleotide triphosphate hydrolases"/>
    <property type="match status" value="1"/>
</dbReference>
<evidence type="ECO:0000256" key="3">
    <source>
        <dbReference type="ARBA" id="ARBA00022475"/>
    </source>
</evidence>
<dbReference type="PROSITE" id="PS00211">
    <property type="entry name" value="ABC_TRANSPORTER_1"/>
    <property type="match status" value="1"/>
</dbReference>
<dbReference type="SMART" id="SM00382">
    <property type="entry name" value="AAA"/>
    <property type="match status" value="1"/>
</dbReference>
<organism evidence="9 10">
    <name type="scientific">Roseateles asaccharophilus</name>
    <dbReference type="NCBI Taxonomy" id="582607"/>
    <lineage>
        <taxon>Bacteria</taxon>
        <taxon>Pseudomonadati</taxon>
        <taxon>Pseudomonadota</taxon>
        <taxon>Betaproteobacteria</taxon>
        <taxon>Burkholderiales</taxon>
        <taxon>Sphaerotilaceae</taxon>
        <taxon>Roseateles</taxon>
    </lineage>
</organism>
<dbReference type="PANTHER" id="PTHR24220">
    <property type="entry name" value="IMPORT ATP-BINDING PROTEIN"/>
    <property type="match status" value="1"/>
</dbReference>
<dbReference type="GO" id="GO:0005524">
    <property type="term" value="F:ATP binding"/>
    <property type="evidence" value="ECO:0007669"/>
    <property type="project" value="UniProtKB-KW"/>
</dbReference>
<dbReference type="GO" id="GO:0016887">
    <property type="term" value="F:ATP hydrolysis activity"/>
    <property type="evidence" value="ECO:0007669"/>
    <property type="project" value="InterPro"/>
</dbReference>
<evidence type="ECO:0000256" key="5">
    <source>
        <dbReference type="ARBA" id="ARBA00022840"/>
    </source>
</evidence>
<evidence type="ECO:0000313" key="10">
    <source>
        <dbReference type="Proteomes" id="UP000295357"/>
    </source>
</evidence>
<keyword evidence="9" id="KW-0449">Lipoprotein</keyword>
<accession>A0A4R6MUD3</accession>
<dbReference type="InterPro" id="IPR015854">
    <property type="entry name" value="ABC_transpr_LolD-like"/>
</dbReference>
<keyword evidence="4" id="KW-0547">Nucleotide-binding</keyword>
<evidence type="ECO:0000256" key="7">
    <source>
        <dbReference type="ARBA" id="ARBA00023136"/>
    </source>
</evidence>
<dbReference type="AlphaFoldDB" id="A0A4R6MUD3"/>
<name>A0A4R6MUD3_9BURK</name>
<dbReference type="GO" id="GO:0089705">
    <property type="term" value="P:protein localization to outer membrane"/>
    <property type="evidence" value="ECO:0007669"/>
    <property type="project" value="TreeGrafter"/>
</dbReference>
<dbReference type="Proteomes" id="UP000295357">
    <property type="component" value="Unassembled WGS sequence"/>
</dbReference>
<feature type="domain" description="ABC transporter" evidence="8">
    <location>
        <begin position="4"/>
        <end position="223"/>
    </location>
</feature>
<dbReference type="GO" id="GO:0022857">
    <property type="term" value="F:transmembrane transporter activity"/>
    <property type="evidence" value="ECO:0007669"/>
    <property type="project" value="TreeGrafter"/>
</dbReference>
<reference evidence="9 10" key="1">
    <citation type="submission" date="2019-03" db="EMBL/GenBank/DDBJ databases">
        <title>Genomic Encyclopedia of Type Strains, Phase IV (KMG-IV): sequencing the most valuable type-strain genomes for metagenomic binning, comparative biology and taxonomic classification.</title>
        <authorList>
            <person name="Goeker M."/>
        </authorList>
    </citation>
    <scope>NUCLEOTIDE SEQUENCE [LARGE SCALE GENOMIC DNA]</scope>
    <source>
        <strain evidence="9 10">DSM 25082</strain>
    </source>
</reference>
<dbReference type="Pfam" id="PF00005">
    <property type="entry name" value="ABC_tran"/>
    <property type="match status" value="1"/>
</dbReference>
<sequence>MNDLVLEGVALSRRFKEGGLDVQVLKGVDIRVARGQTLAVLGASGSGKSTLLHLLGGLDKPTSGQVTLMGRNLASMGEAPLGQWRNQHLGFVYQFHHLLPEFSALDNVAMPLRVRREPVAAARERAAAMLARLGLGQRLAHRPAELSGGERQRVAIARALVTQPACVLADEPTGNLDRDTADAVFALMLETARAQGTAFVLVTHDQGLAARCETQLKLVGGALQ</sequence>
<keyword evidence="6" id="KW-1278">Translocase</keyword>
<dbReference type="PROSITE" id="PS50893">
    <property type="entry name" value="ABC_TRANSPORTER_2"/>
    <property type="match status" value="1"/>
</dbReference>
<protein>
    <submittedName>
        <fullName evidence="9">Lipoprotein-releasing system ATP-binding protein</fullName>
    </submittedName>
</protein>
<dbReference type="RefSeq" id="WP_133605230.1">
    <property type="nucleotide sequence ID" value="NZ_JAUFPJ010000011.1"/>
</dbReference>
<dbReference type="OrthoDB" id="9802264at2"/>
<dbReference type="InterPro" id="IPR003593">
    <property type="entry name" value="AAA+_ATPase"/>
</dbReference>
<dbReference type="GO" id="GO:0005886">
    <property type="term" value="C:plasma membrane"/>
    <property type="evidence" value="ECO:0007669"/>
    <property type="project" value="TreeGrafter"/>
</dbReference>
<keyword evidence="2" id="KW-0813">Transport</keyword>
<evidence type="ECO:0000256" key="6">
    <source>
        <dbReference type="ARBA" id="ARBA00022967"/>
    </source>
</evidence>
<evidence type="ECO:0000259" key="8">
    <source>
        <dbReference type="PROSITE" id="PS50893"/>
    </source>
</evidence>
<evidence type="ECO:0000256" key="4">
    <source>
        <dbReference type="ARBA" id="ARBA00022741"/>
    </source>
</evidence>
<keyword evidence="10" id="KW-1185">Reference proteome</keyword>
<keyword evidence="3" id="KW-1003">Cell membrane</keyword>
<gene>
    <name evidence="9" type="ORF">DFR39_110127</name>
</gene>
<keyword evidence="5 9" id="KW-0067">ATP-binding</keyword>
<dbReference type="CDD" id="cd03255">
    <property type="entry name" value="ABC_MJ0796_LolCDE_FtsE"/>
    <property type="match status" value="1"/>
</dbReference>
<dbReference type="GO" id="GO:0044874">
    <property type="term" value="P:lipoprotein localization to outer membrane"/>
    <property type="evidence" value="ECO:0007669"/>
    <property type="project" value="TreeGrafter"/>
</dbReference>
<evidence type="ECO:0000256" key="1">
    <source>
        <dbReference type="ARBA" id="ARBA00005417"/>
    </source>
</evidence>
<dbReference type="InterPro" id="IPR017871">
    <property type="entry name" value="ABC_transporter-like_CS"/>
</dbReference>
<comment type="similarity">
    <text evidence="1">Belongs to the ABC transporter superfamily.</text>
</comment>
<proteinExistence type="inferred from homology"/>
<dbReference type="FunFam" id="3.40.50.300:FF:000230">
    <property type="entry name" value="Lipoprotein-releasing system ATP-binding protein LolD"/>
    <property type="match status" value="1"/>
</dbReference>
<dbReference type="InterPro" id="IPR027417">
    <property type="entry name" value="P-loop_NTPase"/>
</dbReference>